<dbReference type="AlphaFoldDB" id="A0A819WXQ5"/>
<dbReference type="OrthoDB" id="10038917at2759"/>
<dbReference type="InterPro" id="IPR000719">
    <property type="entry name" value="Prot_kinase_dom"/>
</dbReference>
<dbReference type="InterPro" id="IPR017441">
    <property type="entry name" value="Protein_kinase_ATP_BS"/>
</dbReference>
<accession>A0A819WXQ5</accession>
<evidence type="ECO:0000313" key="3">
    <source>
        <dbReference type="EMBL" id="CAF3366636.1"/>
    </source>
</evidence>
<dbReference type="PROSITE" id="PS50011">
    <property type="entry name" value="PROTEIN_KINASE_DOM"/>
    <property type="match status" value="1"/>
</dbReference>
<dbReference type="GO" id="GO:0005524">
    <property type="term" value="F:ATP binding"/>
    <property type="evidence" value="ECO:0007669"/>
    <property type="project" value="UniProtKB-UniRule"/>
</dbReference>
<name>A0A819WXQ5_9BILA</name>
<dbReference type="InterPro" id="IPR011009">
    <property type="entry name" value="Kinase-like_dom_sf"/>
</dbReference>
<feature type="binding site" evidence="1">
    <location>
        <position position="189"/>
    </location>
    <ligand>
        <name>ATP</name>
        <dbReference type="ChEBI" id="CHEBI:30616"/>
    </ligand>
</feature>
<keyword evidence="1" id="KW-0547">Nucleotide-binding</keyword>
<feature type="domain" description="Protein kinase" evidence="2">
    <location>
        <begin position="154"/>
        <end position="423"/>
    </location>
</feature>
<dbReference type="GO" id="GO:0044773">
    <property type="term" value="P:mitotic DNA damage checkpoint signaling"/>
    <property type="evidence" value="ECO:0007669"/>
    <property type="project" value="TreeGrafter"/>
</dbReference>
<dbReference type="PANTHER" id="PTHR44167:SF24">
    <property type="entry name" value="SERINE_THREONINE-PROTEIN KINASE CHK2"/>
    <property type="match status" value="1"/>
</dbReference>
<dbReference type="GO" id="GO:0004674">
    <property type="term" value="F:protein serine/threonine kinase activity"/>
    <property type="evidence" value="ECO:0007669"/>
    <property type="project" value="TreeGrafter"/>
</dbReference>
<dbReference type="EMBL" id="CAJNXB010004255">
    <property type="protein sequence ID" value="CAF3366636.1"/>
    <property type="molecule type" value="Genomic_DNA"/>
</dbReference>
<keyword evidence="5" id="KW-1185">Reference proteome</keyword>
<protein>
    <recommendedName>
        <fullName evidence="2">Protein kinase domain-containing protein</fullName>
    </recommendedName>
</protein>
<dbReference type="GO" id="GO:0005634">
    <property type="term" value="C:nucleus"/>
    <property type="evidence" value="ECO:0007669"/>
    <property type="project" value="TreeGrafter"/>
</dbReference>
<dbReference type="SUPFAM" id="SSF56112">
    <property type="entry name" value="Protein kinase-like (PK-like)"/>
    <property type="match status" value="1"/>
</dbReference>
<evidence type="ECO:0000256" key="1">
    <source>
        <dbReference type="PROSITE-ProRule" id="PRU10141"/>
    </source>
</evidence>
<dbReference type="EMBL" id="CAJOBP010000144">
    <property type="protein sequence ID" value="CAF4130547.1"/>
    <property type="molecule type" value="Genomic_DNA"/>
</dbReference>
<proteinExistence type="predicted"/>
<gene>
    <name evidence="3" type="ORF">TIS948_LOCUS24668</name>
    <name evidence="4" type="ORF">UJA718_LOCUS2202</name>
</gene>
<organism evidence="4 5">
    <name type="scientific">Rotaria socialis</name>
    <dbReference type="NCBI Taxonomy" id="392032"/>
    <lineage>
        <taxon>Eukaryota</taxon>
        <taxon>Metazoa</taxon>
        <taxon>Spiralia</taxon>
        <taxon>Gnathifera</taxon>
        <taxon>Rotifera</taxon>
        <taxon>Eurotatoria</taxon>
        <taxon>Bdelloidea</taxon>
        <taxon>Philodinida</taxon>
        <taxon>Philodinidae</taxon>
        <taxon>Rotaria</taxon>
    </lineage>
</organism>
<evidence type="ECO:0000259" key="2">
    <source>
        <dbReference type="PROSITE" id="PS50011"/>
    </source>
</evidence>
<comment type="caution">
    <text evidence="4">The sequence shown here is derived from an EMBL/GenBank/DDBJ whole genome shotgun (WGS) entry which is preliminary data.</text>
</comment>
<dbReference type="PANTHER" id="PTHR44167">
    <property type="entry name" value="OVARIAN-SPECIFIC SERINE/THREONINE-PROTEIN KINASE LOK-RELATED"/>
    <property type="match status" value="1"/>
</dbReference>
<dbReference type="Proteomes" id="UP000663873">
    <property type="component" value="Unassembled WGS sequence"/>
</dbReference>
<dbReference type="Gene3D" id="1.10.510.10">
    <property type="entry name" value="Transferase(Phosphotransferase) domain 1"/>
    <property type="match status" value="1"/>
</dbReference>
<dbReference type="Proteomes" id="UP000663825">
    <property type="component" value="Unassembled WGS sequence"/>
</dbReference>
<sequence length="423" mass="49209">MDKRLCTTQADRPRNLNKPQAQCFQDFIVCLGEFKTPSTSLDNEATIAQVCQYLANVLKVQNRRKIYGFVTNLTHMTFYCAEKKPYSTSYHYYKSQHLEMFNCLSKTSSSVGTKRKLNKEAWEIFTKFLTMNPDFYQYTTLNINPLDDLRGDRYSISRKLGTGVTSMVYSLVKKQDNYLIDDVENCVIKISKRTTCSESLINELKIIEQLKQSNNQNKFDFFFENVIDSSPAGNFLVFQNELLSIESLTLIQSKQLIDVIQYLYDCRIIHRDLCPPNLMLDKNSQHLKLIDFGYARTYEMNEITKEVPIEGTTIYAGEKFLLFYSRLSLNSLFDPYYAYERTFDLKCALNVIMVMSNCEIRVKMDSINALPEVKQKVLSSLELWKNLEVNNENYSKLLNSINNLTGTTDFDVIKDEVDKLFKH</sequence>
<reference evidence="4" key="1">
    <citation type="submission" date="2021-02" db="EMBL/GenBank/DDBJ databases">
        <authorList>
            <person name="Nowell W R."/>
        </authorList>
    </citation>
    <scope>NUCLEOTIDE SEQUENCE</scope>
</reference>
<evidence type="ECO:0000313" key="4">
    <source>
        <dbReference type="EMBL" id="CAF4130547.1"/>
    </source>
</evidence>
<dbReference type="SMART" id="SM00220">
    <property type="entry name" value="S_TKc"/>
    <property type="match status" value="1"/>
</dbReference>
<keyword evidence="1" id="KW-0067">ATP-binding</keyword>
<dbReference type="Pfam" id="PF00069">
    <property type="entry name" value="Pkinase"/>
    <property type="match status" value="1"/>
</dbReference>
<dbReference type="PROSITE" id="PS00107">
    <property type="entry name" value="PROTEIN_KINASE_ATP"/>
    <property type="match status" value="1"/>
</dbReference>
<evidence type="ECO:0000313" key="5">
    <source>
        <dbReference type="Proteomes" id="UP000663873"/>
    </source>
</evidence>
<dbReference type="Gene3D" id="3.30.200.20">
    <property type="entry name" value="Phosphorylase Kinase, domain 1"/>
    <property type="match status" value="1"/>
</dbReference>